<dbReference type="GO" id="GO:0004601">
    <property type="term" value="F:peroxidase activity"/>
    <property type="evidence" value="ECO:0007669"/>
    <property type="project" value="TreeGrafter"/>
</dbReference>
<dbReference type="InterPro" id="IPR050056">
    <property type="entry name" value="Hemoglobin_oxygen_transport"/>
</dbReference>
<evidence type="ECO:0000256" key="3">
    <source>
        <dbReference type="ARBA" id="ARBA00022448"/>
    </source>
</evidence>
<evidence type="ECO:0000256" key="9">
    <source>
        <dbReference type="RuleBase" id="RU000356"/>
    </source>
</evidence>
<dbReference type="Pfam" id="PF00042">
    <property type="entry name" value="Globin"/>
    <property type="match status" value="1"/>
</dbReference>
<evidence type="ECO:0000259" key="10">
    <source>
        <dbReference type="PROSITE" id="PS01033"/>
    </source>
</evidence>
<dbReference type="GO" id="GO:0043177">
    <property type="term" value="F:organic acid binding"/>
    <property type="evidence" value="ECO:0007669"/>
    <property type="project" value="TreeGrafter"/>
</dbReference>
<evidence type="ECO:0000313" key="12">
    <source>
        <dbReference type="Proteomes" id="UP001166674"/>
    </source>
</evidence>
<evidence type="ECO:0000256" key="4">
    <source>
        <dbReference type="ARBA" id="ARBA00022617"/>
    </source>
</evidence>
<dbReference type="InterPro" id="IPR009050">
    <property type="entry name" value="Globin-like_sf"/>
</dbReference>
<evidence type="ECO:0000256" key="2">
    <source>
        <dbReference type="ARBA" id="ARBA00008705"/>
    </source>
</evidence>
<keyword evidence="8" id="KW-0408">Iron</keyword>
<comment type="function">
    <text evidence="1">Involved in oxygen transport from the lung to the various peripheral tissues.</text>
</comment>
<sequence>MVLGCSGSSPTTQTCFLHFDLSPGSPQVKAQGEKVANRLTKATGSADDLEPALSDLLLSHCLLVTLATHHLEEFTPVVLASLDKYSGAL</sequence>
<gene>
    <name evidence="11" type="ORF">SUZIE_153855</name>
</gene>
<organism evidence="11 12">
    <name type="scientific">Sciurus carolinensis</name>
    <name type="common">Eastern gray squirrel</name>
    <dbReference type="NCBI Taxonomy" id="30640"/>
    <lineage>
        <taxon>Eukaryota</taxon>
        <taxon>Metazoa</taxon>
        <taxon>Chordata</taxon>
        <taxon>Craniata</taxon>
        <taxon>Vertebrata</taxon>
        <taxon>Euteleostomi</taxon>
        <taxon>Mammalia</taxon>
        <taxon>Eutheria</taxon>
        <taxon>Euarchontoglires</taxon>
        <taxon>Glires</taxon>
        <taxon>Rodentia</taxon>
        <taxon>Sciuromorpha</taxon>
        <taxon>Sciuridae</taxon>
        <taxon>Sciurinae</taxon>
        <taxon>Sciurini</taxon>
        <taxon>Sciurus</taxon>
    </lineage>
</organism>
<keyword evidence="3 9" id="KW-0813">Transport</keyword>
<keyword evidence="7" id="KW-0007">Acetylation</keyword>
<dbReference type="InterPro" id="IPR000971">
    <property type="entry name" value="Globin"/>
</dbReference>
<dbReference type="GO" id="GO:0072562">
    <property type="term" value="C:blood microparticle"/>
    <property type="evidence" value="ECO:0007669"/>
    <property type="project" value="TreeGrafter"/>
</dbReference>
<dbReference type="EMBL" id="JAATJV010367800">
    <property type="protein sequence ID" value="MBZ3879622.1"/>
    <property type="molecule type" value="Genomic_DNA"/>
</dbReference>
<reference evidence="11" key="1">
    <citation type="submission" date="2020-03" db="EMBL/GenBank/DDBJ databases">
        <title>Studies in the Genomics of Life Span.</title>
        <authorList>
            <person name="Glass D."/>
        </authorList>
    </citation>
    <scope>NUCLEOTIDE SEQUENCE</scope>
    <source>
        <strain evidence="11">SUZIE</strain>
        <tissue evidence="11">Muscle</tissue>
    </source>
</reference>
<keyword evidence="6" id="KW-0479">Metal-binding</keyword>
<dbReference type="GO" id="GO:0042744">
    <property type="term" value="P:hydrogen peroxide catabolic process"/>
    <property type="evidence" value="ECO:0007669"/>
    <property type="project" value="TreeGrafter"/>
</dbReference>
<dbReference type="PANTHER" id="PTHR11442:SF48">
    <property type="entry name" value="HEMOGLOBIN SUBUNIT ALPHA"/>
    <property type="match status" value="1"/>
</dbReference>
<keyword evidence="5 9" id="KW-0561">Oxygen transport</keyword>
<accession>A0AA41MWY1</accession>
<name>A0AA41MWY1_SCICA</name>
<dbReference type="GO" id="GO:0020037">
    <property type="term" value="F:heme binding"/>
    <property type="evidence" value="ECO:0007669"/>
    <property type="project" value="InterPro"/>
</dbReference>
<dbReference type="Gene3D" id="1.10.490.10">
    <property type="entry name" value="Globins"/>
    <property type="match status" value="1"/>
</dbReference>
<dbReference type="GO" id="GO:0019825">
    <property type="term" value="F:oxygen binding"/>
    <property type="evidence" value="ECO:0007669"/>
    <property type="project" value="InterPro"/>
</dbReference>
<dbReference type="GO" id="GO:0005833">
    <property type="term" value="C:hemoglobin complex"/>
    <property type="evidence" value="ECO:0007669"/>
    <property type="project" value="TreeGrafter"/>
</dbReference>
<dbReference type="Proteomes" id="UP001166674">
    <property type="component" value="Unassembled WGS sequence"/>
</dbReference>
<feature type="domain" description="Globin" evidence="10">
    <location>
        <begin position="1"/>
        <end position="89"/>
    </location>
</feature>
<dbReference type="GO" id="GO:0005344">
    <property type="term" value="F:oxygen carrier activity"/>
    <property type="evidence" value="ECO:0007669"/>
    <property type="project" value="UniProtKB-KW"/>
</dbReference>
<dbReference type="PROSITE" id="PS01033">
    <property type="entry name" value="GLOBIN"/>
    <property type="match status" value="1"/>
</dbReference>
<evidence type="ECO:0000256" key="6">
    <source>
        <dbReference type="ARBA" id="ARBA00022723"/>
    </source>
</evidence>
<comment type="caution">
    <text evidence="11">The sequence shown here is derived from an EMBL/GenBank/DDBJ whole genome shotgun (WGS) entry which is preliminary data.</text>
</comment>
<evidence type="ECO:0000256" key="8">
    <source>
        <dbReference type="ARBA" id="ARBA00023004"/>
    </source>
</evidence>
<dbReference type="SUPFAM" id="SSF46458">
    <property type="entry name" value="Globin-like"/>
    <property type="match status" value="1"/>
</dbReference>
<dbReference type="GO" id="GO:0046872">
    <property type="term" value="F:metal ion binding"/>
    <property type="evidence" value="ECO:0007669"/>
    <property type="project" value="UniProtKB-KW"/>
</dbReference>
<evidence type="ECO:0000313" key="11">
    <source>
        <dbReference type="EMBL" id="MBZ3879622.1"/>
    </source>
</evidence>
<keyword evidence="4 9" id="KW-0349">Heme</keyword>
<evidence type="ECO:0000256" key="5">
    <source>
        <dbReference type="ARBA" id="ARBA00022621"/>
    </source>
</evidence>
<dbReference type="GO" id="GO:0031838">
    <property type="term" value="C:haptoglobin-hemoglobin complex"/>
    <property type="evidence" value="ECO:0007669"/>
    <property type="project" value="TreeGrafter"/>
</dbReference>
<keyword evidence="12" id="KW-1185">Reference proteome</keyword>
<dbReference type="InterPro" id="IPR012292">
    <property type="entry name" value="Globin/Proto"/>
</dbReference>
<dbReference type="AlphaFoldDB" id="A0AA41MWY1"/>
<comment type="similarity">
    <text evidence="2 9">Belongs to the globin family.</text>
</comment>
<evidence type="ECO:0000256" key="7">
    <source>
        <dbReference type="ARBA" id="ARBA00022990"/>
    </source>
</evidence>
<dbReference type="GO" id="GO:0031720">
    <property type="term" value="F:haptoglobin binding"/>
    <property type="evidence" value="ECO:0007669"/>
    <property type="project" value="TreeGrafter"/>
</dbReference>
<proteinExistence type="inferred from homology"/>
<evidence type="ECO:0000256" key="1">
    <source>
        <dbReference type="ARBA" id="ARBA00003705"/>
    </source>
</evidence>
<dbReference type="PANTHER" id="PTHR11442">
    <property type="entry name" value="HEMOGLOBIN FAMILY MEMBER"/>
    <property type="match status" value="1"/>
</dbReference>
<protein>
    <submittedName>
        <fullName evidence="11">Hemoglobin subunit alpha</fullName>
    </submittedName>
</protein>